<dbReference type="SUPFAM" id="SSF48317">
    <property type="entry name" value="Acid phosphatase/Vanadium-dependent haloperoxidase"/>
    <property type="match status" value="1"/>
</dbReference>
<dbReference type="AlphaFoldDB" id="A0A0E1WZZ1"/>
<accession>A0A0E1WZZ1</accession>
<keyword evidence="1" id="KW-0812">Transmembrane</keyword>
<feature type="transmembrane region" description="Helical" evidence="1">
    <location>
        <begin position="193"/>
        <end position="214"/>
    </location>
</feature>
<reference evidence="3" key="1">
    <citation type="submission" date="2009-01" db="EMBL/GenBank/DDBJ databases">
        <title>The Genome Sequence of Brucella pinnipedialis M292/94/1.</title>
        <authorList>
            <consortium name="The Broad Institute Genome Sequencing Platform"/>
            <person name="Ward D."/>
            <person name="Young S.K."/>
            <person name="Kodira C.D."/>
            <person name="Zeng Q."/>
            <person name="Koehrsen M."/>
            <person name="Alvarado L."/>
            <person name="Berlin A."/>
            <person name="Borenstein D."/>
            <person name="Chen Z."/>
            <person name="Engels R."/>
            <person name="Freedman E."/>
            <person name="Gellesch M."/>
            <person name="Goldberg J."/>
            <person name="Griggs A."/>
            <person name="Gujja S."/>
            <person name="Heiman D."/>
            <person name="Hepburn T."/>
            <person name="Howarth C."/>
            <person name="Jen D."/>
            <person name="Larson L."/>
            <person name="Lewis B."/>
            <person name="Mehta T."/>
            <person name="Park D."/>
            <person name="Pearson M."/>
            <person name="Roberts A."/>
            <person name="Saif S."/>
            <person name="Shea T."/>
            <person name="Shenoy N."/>
            <person name="Sisk P."/>
            <person name="Stolte C."/>
            <person name="Sykes S."/>
            <person name="Walk T."/>
            <person name="White J."/>
            <person name="Yandava C."/>
            <person name="Whatmore A.M."/>
            <person name="Perrett L.L."/>
            <person name="O'Callaghan D."/>
            <person name="Nusbaum C."/>
            <person name="Galagan J."/>
            <person name="Birren B."/>
        </authorList>
    </citation>
    <scope>NUCLEOTIDE SEQUENCE [LARGE SCALE GENOMIC DNA]</scope>
    <source>
        <strain evidence="3">M292/94/1</strain>
    </source>
</reference>
<feature type="transmembrane region" description="Helical" evidence="1">
    <location>
        <begin position="143"/>
        <end position="161"/>
    </location>
</feature>
<name>A0A0E1WZZ1_9HYPH</name>
<dbReference type="SMART" id="SM00014">
    <property type="entry name" value="acidPPc"/>
    <property type="match status" value="1"/>
</dbReference>
<feature type="transmembrane region" description="Helical" evidence="1">
    <location>
        <begin position="168"/>
        <end position="187"/>
    </location>
</feature>
<dbReference type="CDD" id="cd03389">
    <property type="entry name" value="PAP2_lipid_A_1_phosphatase"/>
    <property type="match status" value="1"/>
</dbReference>
<organism evidence="3">
    <name type="scientific">Brucella pinnipedialis M292/94/1</name>
    <dbReference type="NCBI Taxonomy" id="520462"/>
    <lineage>
        <taxon>Bacteria</taxon>
        <taxon>Pseudomonadati</taxon>
        <taxon>Pseudomonadota</taxon>
        <taxon>Alphaproteobacteria</taxon>
        <taxon>Hyphomicrobiales</taxon>
        <taxon>Brucellaceae</taxon>
        <taxon>Brucella/Ochrobactrum group</taxon>
        <taxon>Brucella</taxon>
    </lineage>
</organism>
<sequence length="325" mass="35916">MKQAHGPDDNRSMWMLMGIGIVCVFGFFIQILVLSRYLDRPLALFMASQKGTALVDIAAHITKFGKAYWFLVPAAALFVFYRFINRSPQKSFNCFFIIASIAVSGIVIKILKIIFGRARPGVLIDDGFYGFTFFRLDREFNSFPSAHTGVAIAAGVALALIMQKHRWVPIILGIVIASSRIIINAHYLSDVVASSLISTVTVLLLYDILGYFGYRAGEPDRHSPDMQGSLKLMSNVIGAPVAEHENGQRPQDGLTTRIIGVMNIAAILILIGLIFDFVLIEWFEWQYQPAELIPGWWLPAAITLCALGVGASLYVGRAGRGCARR</sequence>
<dbReference type="InterPro" id="IPR000326">
    <property type="entry name" value="PAP2/HPO"/>
</dbReference>
<evidence type="ECO:0000313" key="3">
    <source>
        <dbReference type="EMBL" id="EEZ29451.1"/>
    </source>
</evidence>
<dbReference type="EMBL" id="EQ999534">
    <property type="protein sequence ID" value="EEZ29451.1"/>
    <property type="molecule type" value="Genomic_DNA"/>
</dbReference>
<proteinExistence type="predicted"/>
<dbReference type="HOGENOM" id="CLU_992772_0_0_5"/>
<dbReference type="RefSeq" id="WP_002966447.1">
    <property type="nucleotide sequence ID" value="NZ_EQ999534.1"/>
</dbReference>
<feature type="transmembrane region" description="Helical" evidence="1">
    <location>
        <begin position="67"/>
        <end position="84"/>
    </location>
</feature>
<dbReference type="Pfam" id="PF01569">
    <property type="entry name" value="PAP2"/>
    <property type="match status" value="1"/>
</dbReference>
<dbReference type="InterPro" id="IPR036938">
    <property type="entry name" value="PAP2/HPO_sf"/>
</dbReference>
<keyword evidence="1" id="KW-1133">Transmembrane helix</keyword>
<feature type="transmembrane region" description="Helical" evidence="1">
    <location>
        <begin position="12"/>
        <end position="35"/>
    </location>
</feature>
<keyword evidence="1" id="KW-0472">Membrane</keyword>
<gene>
    <name evidence="3" type="ORF">BALG_02805</name>
</gene>
<evidence type="ECO:0000259" key="2">
    <source>
        <dbReference type="SMART" id="SM00014"/>
    </source>
</evidence>
<protein>
    <recommendedName>
        <fullName evidence="2">Phosphatidic acid phosphatase type 2/haloperoxidase domain-containing protein</fullName>
    </recommendedName>
</protein>
<dbReference type="Proteomes" id="UP000004659">
    <property type="component" value="Unassembled WGS sequence"/>
</dbReference>
<feature type="domain" description="Phosphatidic acid phosphatase type 2/haloperoxidase" evidence="2">
    <location>
        <begin position="95"/>
        <end position="206"/>
    </location>
</feature>
<evidence type="ECO:0000256" key="1">
    <source>
        <dbReference type="SAM" id="Phobius"/>
    </source>
</evidence>
<dbReference type="Gene3D" id="1.20.144.10">
    <property type="entry name" value="Phosphatidic acid phosphatase type 2/haloperoxidase"/>
    <property type="match status" value="2"/>
</dbReference>
<feature type="transmembrane region" description="Helical" evidence="1">
    <location>
        <begin position="96"/>
        <end position="115"/>
    </location>
</feature>
<feature type="transmembrane region" description="Helical" evidence="1">
    <location>
        <begin position="258"/>
        <end position="283"/>
    </location>
</feature>
<dbReference type="GeneID" id="93015897"/>
<feature type="transmembrane region" description="Helical" evidence="1">
    <location>
        <begin position="295"/>
        <end position="315"/>
    </location>
</feature>